<keyword evidence="6 10" id="KW-0378">Hydrolase</keyword>
<keyword evidence="5" id="KW-0479">Metal-binding</keyword>
<dbReference type="InterPro" id="IPR049734">
    <property type="entry name" value="NudC-like_C"/>
</dbReference>
<dbReference type="PRINTS" id="PR00502">
    <property type="entry name" value="NUDIXFAMILY"/>
</dbReference>
<dbReference type="NCBIfam" id="NF001299">
    <property type="entry name" value="PRK00241.1"/>
    <property type="match status" value="1"/>
</dbReference>
<dbReference type="EMBL" id="BAABLN010000034">
    <property type="protein sequence ID" value="GAA4704543.1"/>
    <property type="molecule type" value="Genomic_DNA"/>
</dbReference>
<keyword evidence="14" id="KW-1185">Reference proteome</keyword>
<evidence type="ECO:0000256" key="5">
    <source>
        <dbReference type="ARBA" id="ARBA00022723"/>
    </source>
</evidence>
<keyword evidence="8" id="KW-0520">NAD</keyword>
<keyword evidence="7" id="KW-0460">Magnesium</keyword>
<evidence type="ECO:0000256" key="2">
    <source>
        <dbReference type="ARBA" id="ARBA00001947"/>
    </source>
</evidence>
<evidence type="ECO:0000256" key="4">
    <source>
        <dbReference type="ARBA" id="ARBA00012381"/>
    </source>
</evidence>
<evidence type="ECO:0000256" key="1">
    <source>
        <dbReference type="ARBA" id="ARBA00001946"/>
    </source>
</evidence>
<comment type="catalytic activity">
    <reaction evidence="9">
        <text>a 5'-end NAD(+)-phospho-ribonucleoside in mRNA + H2O = a 5'-end phospho-adenosine-phospho-ribonucleoside in mRNA + beta-nicotinamide D-ribonucleotide + 2 H(+)</text>
        <dbReference type="Rhea" id="RHEA:60876"/>
        <dbReference type="Rhea" id="RHEA-COMP:15698"/>
        <dbReference type="Rhea" id="RHEA-COMP:15719"/>
        <dbReference type="ChEBI" id="CHEBI:14649"/>
        <dbReference type="ChEBI" id="CHEBI:15377"/>
        <dbReference type="ChEBI" id="CHEBI:15378"/>
        <dbReference type="ChEBI" id="CHEBI:144029"/>
        <dbReference type="ChEBI" id="CHEBI:144051"/>
    </reaction>
    <physiologicalReaction direction="left-to-right" evidence="9">
        <dbReference type="Rhea" id="RHEA:60877"/>
    </physiologicalReaction>
</comment>
<feature type="domain" description="Nudix hydrolase" evidence="12">
    <location>
        <begin position="181"/>
        <end position="316"/>
    </location>
</feature>
<dbReference type="Gene3D" id="3.90.79.10">
    <property type="entry name" value="Nucleoside Triphosphate Pyrophosphohydrolase"/>
    <property type="match status" value="1"/>
</dbReference>
<evidence type="ECO:0000256" key="3">
    <source>
        <dbReference type="ARBA" id="ARBA00009595"/>
    </source>
</evidence>
<evidence type="ECO:0000256" key="10">
    <source>
        <dbReference type="RuleBase" id="RU003476"/>
    </source>
</evidence>
<feature type="compositionally biased region" description="Polar residues" evidence="11">
    <location>
        <begin position="1"/>
        <end position="11"/>
    </location>
</feature>
<protein>
    <recommendedName>
        <fullName evidence="4">NAD(+) diphosphatase</fullName>
        <ecNumber evidence="4">3.6.1.22</ecNumber>
    </recommendedName>
</protein>
<dbReference type="Proteomes" id="UP001501446">
    <property type="component" value="Unassembled WGS sequence"/>
</dbReference>
<dbReference type="InterPro" id="IPR020084">
    <property type="entry name" value="NUDIX_hydrolase_CS"/>
</dbReference>
<reference evidence="14" key="1">
    <citation type="journal article" date="2019" name="Int. J. Syst. Evol. Microbiol.">
        <title>The Global Catalogue of Microorganisms (GCM) 10K type strain sequencing project: providing services to taxonomists for standard genome sequencing and annotation.</title>
        <authorList>
            <consortium name="The Broad Institute Genomics Platform"/>
            <consortium name="The Broad Institute Genome Sequencing Center for Infectious Disease"/>
            <person name="Wu L."/>
            <person name="Ma J."/>
        </authorList>
    </citation>
    <scope>NUCLEOTIDE SEQUENCE [LARGE SCALE GENOMIC DNA]</scope>
    <source>
        <strain evidence="14">JCM 18958</strain>
    </source>
</reference>
<dbReference type="Gene3D" id="3.90.79.20">
    <property type="match status" value="1"/>
</dbReference>
<evidence type="ECO:0000256" key="11">
    <source>
        <dbReference type="SAM" id="MobiDB-lite"/>
    </source>
</evidence>
<comment type="caution">
    <text evidence="13">The sequence shown here is derived from an EMBL/GenBank/DDBJ whole genome shotgun (WGS) entry which is preliminary data.</text>
</comment>
<dbReference type="Pfam" id="PF09297">
    <property type="entry name" value="Zn_ribbon_NUD"/>
    <property type="match status" value="1"/>
</dbReference>
<feature type="region of interest" description="Disordered" evidence="11">
    <location>
        <begin position="1"/>
        <end position="26"/>
    </location>
</feature>
<dbReference type="SUPFAM" id="SSF55811">
    <property type="entry name" value="Nudix"/>
    <property type="match status" value="1"/>
</dbReference>
<dbReference type="PROSITE" id="PS00893">
    <property type="entry name" value="NUDIX_BOX"/>
    <property type="match status" value="1"/>
</dbReference>
<evidence type="ECO:0000256" key="9">
    <source>
        <dbReference type="ARBA" id="ARBA00023679"/>
    </source>
</evidence>
<sequence length="327" mass="35426">MTPSEPNTWTPDRTVPGLDPGDLPFAASAFDRDAVDREHRDLRAEAGTDPSARVLVMVGGDAPVRDGHLVLEEYAAAPAASGDPAHPDVYLGRLRGDDAPVLLRSFPAGAEVPGQNDVVRAGLRTLGTELEPEETSLLVTAQSVGLWHRDHPRCPRCGTVTEVIRSGWARECPEDQTLHFPRTDPAVIVAITDGHEDPERERILLGRSSLWASNRYSTLAGFVEPGESAEQAVVREIFEEAGIVVGSVHYQGSQPWPFPRSLMLGFRAVAHTVDFTPDGQEILDLRWFTRAELKAAAGERAIVLPGRISIAHALIASWLGEPIPEGA</sequence>
<evidence type="ECO:0000256" key="7">
    <source>
        <dbReference type="ARBA" id="ARBA00022842"/>
    </source>
</evidence>
<dbReference type="PROSITE" id="PS51462">
    <property type="entry name" value="NUDIX"/>
    <property type="match status" value="1"/>
</dbReference>
<evidence type="ECO:0000313" key="14">
    <source>
        <dbReference type="Proteomes" id="UP001501446"/>
    </source>
</evidence>
<dbReference type="InterPro" id="IPR020476">
    <property type="entry name" value="Nudix_hydrolase"/>
</dbReference>
<comment type="cofactor">
    <cofactor evidence="1">
        <name>Mg(2+)</name>
        <dbReference type="ChEBI" id="CHEBI:18420"/>
    </cofactor>
</comment>
<dbReference type="RefSeq" id="WP_303382216.1">
    <property type="nucleotide sequence ID" value="NZ_BAABLN010000034.1"/>
</dbReference>
<proteinExistence type="inferred from homology"/>
<evidence type="ECO:0000259" key="12">
    <source>
        <dbReference type="PROSITE" id="PS51462"/>
    </source>
</evidence>
<evidence type="ECO:0000313" key="13">
    <source>
        <dbReference type="EMBL" id="GAA4704543.1"/>
    </source>
</evidence>
<evidence type="ECO:0000256" key="6">
    <source>
        <dbReference type="ARBA" id="ARBA00022801"/>
    </source>
</evidence>
<organism evidence="13 14">
    <name type="scientific">Kocuria gwangalliensis</name>
    <dbReference type="NCBI Taxonomy" id="501592"/>
    <lineage>
        <taxon>Bacteria</taxon>
        <taxon>Bacillati</taxon>
        <taxon>Actinomycetota</taxon>
        <taxon>Actinomycetes</taxon>
        <taxon>Micrococcales</taxon>
        <taxon>Micrococcaceae</taxon>
        <taxon>Kocuria</taxon>
    </lineage>
</organism>
<dbReference type="InterPro" id="IPR000086">
    <property type="entry name" value="NUDIX_hydrolase_dom"/>
</dbReference>
<gene>
    <name evidence="13" type="primary">nudC</name>
    <name evidence="13" type="ORF">GCM10025781_24410</name>
</gene>
<dbReference type="InterPro" id="IPR015797">
    <property type="entry name" value="NUDIX_hydrolase-like_dom_sf"/>
</dbReference>
<dbReference type="EC" id="3.6.1.22" evidence="4"/>
<dbReference type="InterPro" id="IPR015376">
    <property type="entry name" value="Znr_NADH_PPase"/>
</dbReference>
<accession>A0ABP8XBY5</accession>
<comment type="similarity">
    <text evidence="3">Belongs to the Nudix hydrolase family. NudC subfamily.</text>
</comment>
<dbReference type="CDD" id="cd03429">
    <property type="entry name" value="NUDIX_NADH_pyrophosphatase_Nudt13"/>
    <property type="match status" value="1"/>
</dbReference>
<dbReference type="PANTHER" id="PTHR42904">
    <property type="entry name" value="NUDIX HYDROLASE, NUDC SUBFAMILY"/>
    <property type="match status" value="1"/>
</dbReference>
<name>A0ABP8XBY5_9MICC</name>
<dbReference type="PANTHER" id="PTHR42904:SF6">
    <property type="entry name" value="NAD-CAPPED RNA HYDROLASE NUDT12"/>
    <property type="match status" value="1"/>
</dbReference>
<dbReference type="Pfam" id="PF00293">
    <property type="entry name" value="NUDIX"/>
    <property type="match status" value="1"/>
</dbReference>
<dbReference type="InterPro" id="IPR050241">
    <property type="entry name" value="NAD-cap_RNA_hydrolase_NudC"/>
</dbReference>
<comment type="cofactor">
    <cofactor evidence="2">
        <name>Zn(2+)</name>
        <dbReference type="ChEBI" id="CHEBI:29105"/>
    </cofactor>
</comment>
<evidence type="ECO:0000256" key="8">
    <source>
        <dbReference type="ARBA" id="ARBA00023027"/>
    </source>
</evidence>